<dbReference type="EMBL" id="JACIJN010000008">
    <property type="protein sequence ID" value="MBB5726610.1"/>
    <property type="molecule type" value="Genomic_DNA"/>
</dbReference>
<sequence>MTQFEPGKLFWGVVSAAVTLAFFSSQQLPYADASDLVGIGVLYAGSIIAVWIASVSEGFAEKIFVAAAVVLFGWAGVLLGLQVSFAENASRTNDRRCLTIQSDMLSAHPRLLDGHDKFQALGCRPQGVDDRIIVPPTDRERLAGKALPWGGYPPPVKSTQ</sequence>
<keyword evidence="1" id="KW-0812">Transmembrane</keyword>
<organism evidence="2 3">
    <name type="scientific">Sphingomonas endophytica</name>
    <dbReference type="NCBI Taxonomy" id="869719"/>
    <lineage>
        <taxon>Bacteria</taxon>
        <taxon>Pseudomonadati</taxon>
        <taxon>Pseudomonadota</taxon>
        <taxon>Alphaproteobacteria</taxon>
        <taxon>Sphingomonadales</taxon>
        <taxon>Sphingomonadaceae</taxon>
        <taxon>Sphingomonas</taxon>
    </lineage>
</organism>
<keyword evidence="1" id="KW-0472">Membrane</keyword>
<feature type="transmembrane region" description="Helical" evidence="1">
    <location>
        <begin position="36"/>
        <end position="56"/>
    </location>
</feature>
<comment type="caution">
    <text evidence="2">The sequence shown here is derived from an EMBL/GenBank/DDBJ whole genome shotgun (WGS) entry which is preliminary data.</text>
</comment>
<proteinExistence type="predicted"/>
<feature type="transmembrane region" description="Helical" evidence="1">
    <location>
        <begin position="9"/>
        <end position="30"/>
    </location>
</feature>
<reference evidence="2 3" key="1">
    <citation type="submission" date="2020-08" db="EMBL/GenBank/DDBJ databases">
        <title>Genomic Encyclopedia of Type Strains, Phase IV (KMG-IV): sequencing the most valuable type-strain genomes for metagenomic binning, comparative biology and taxonomic classification.</title>
        <authorList>
            <person name="Goeker M."/>
        </authorList>
    </citation>
    <scope>NUCLEOTIDE SEQUENCE [LARGE SCALE GENOMIC DNA]</scope>
    <source>
        <strain evidence="2 3">DSM 101535</strain>
    </source>
</reference>
<protein>
    <submittedName>
        <fullName evidence="2">Uncharacterized protein</fullName>
    </submittedName>
</protein>
<dbReference type="Proteomes" id="UP000560131">
    <property type="component" value="Unassembled WGS sequence"/>
</dbReference>
<evidence type="ECO:0000313" key="2">
    <source>
        <dbReference type="EMBL" id="MBB5726610.1"/>
    </source>
</evidence>
<keyword evidence="1" id="KW-1133">Transmembrane helix</keyword>
<keyword evidence="3" id="KW-1185">Reference proteome</keyword>
<feature type="transmembrane region" description="Helical" evidence="1">
    <location>
        <begin position="63"/>
        <end position="85"/>
    </location>
</feature>
<dbReference type="RefSeq" id="WP_344690522.1">
    <property type="nucleotide sequence ID" value="NZ_BAABAR010000019.1"/>
</dbReference>
<evidence type="ECO:0000313" key="3">
    <source>
        <dbReference type="Proteomes" id="UP000560131"/>
    </source>
</evidence>
<evidence type="ECO:0000256" key="1">
    <source>
        <dbReference type="SAM" id="Phobius"/>
    </source>
</evidence>
<name>A0ABR6N8R4_9SPHN</name>
<gene>
    <name evidence="2" type="ORF">FHS97_002553</name>
</gene>
<accession>A0ABR6N8R4</accession>